<keyword evidence="2" id="KW-1185">Reference proteome</keyword>
<accession>A0A1V2H6J0</accession>
<reference evidence="1 2" key="1">
    <citation type="submission" date="2016-10" db="EMBL/GenBank/DDBJ databases">
        <title>Draft Genome sequence of Roseomonas sp. strain M3.</title>
        <authorList>
            <person name="Subhash Y."/>
            <person name="Lee S."/>
        </authorList>
    </citation>
    <scope>NUCLEOTIDE SEQUENCE [LARGE SCALE GENOMIC DNA]</scope>
    <source>
        <strain evidence="1 2">M3</strain>
    </source>
</reference>
<evidence type="ECO:0000313" key="1">
    <source>
        <dbReference type="EMBL" id="ONG57876.1"/>
    </source>
</evidence>
<name>A0A1V2H6J0_9PROT</name>
<dbReference type="Proteomes" id="UP000188879">
    <property type="component" value="Unassembled WGS sequence"/>
</dbReference>
<dbReference type="AlphaFoldDB" id="A0A1V2H6J0"/>
<protein>
    <submittedName>
        <fullName evidence="1">Uncharacterized protein</fullName>
    </submittedName>
</protein>
<comment type="caution">
    <text evidence="1">The sequence shown here is derived from an EMBL/GenBank/DDBJ whole genome shotgun (WGS) entry which is preliminary data.</text>
</comment>
<sequence>MQAIAAAPLLRSALLDLEQWKTAVTQRMRDYAAAELLLRAMPGDPGAATAFAARGERLMDAINERQRRETAIRALRHLLEVAAR</sequence>
<proteinExistence type="predicted"/>
<evidence type="ECO:0000313" key="2">
    <source>
        <dbReference type="Proteomes" id="UP000188879"/>
    </source>
</evidence>
<dbReference type="RefSeq" id="WP_076956085.1">
    <property type="nucleotide sequence ID" value="NZ_MLCO01000025.1"/>
</dbReference>
<organism evidence="1 2">
    <name type="scientific">Teichococcus deserti</name>
    <dbReference type="NCBI Taxonomy" id="1817963"/>
    <lineage>
        <taxon>Bacteria</taxon>
        <taxon>Pseudomonadati</taxon>
        <taxon>Pseudomonadota</taxon>
        <taxon>Alphaproteobacteria</taxon>
        <taxon>Acetobacterales</taxon>
        <taxon>Roseomonadaceae</taxon>
        <taxon>Roseomonas</taxon>
    </lineage>
</organism>
<dbReference type="EMBL" id="MLCO01000025">
    <property type="protein sequence ID" value="ONG57876.1"/>
    <property type="molecule type" value="Genomic_DNA"/>
</dbReference>
<gene>
    <name evidence="1" type="ORF">BKE38_03960</name>
</gene>